<dbReference type="InterPro" id="IPR011990">
    <property type="entry name" value="TPR-like_helical_dom_sf"/>
</dbReference>
<dbReference type="Gene3D" id="3.40.50.300">
    <property type="entry name" value="P-loop containing nucleotide triphosphate hydrolases"/>
    <property type="match status" value="1"/>
</dbReference>
<organism evidence="3 4">
    <name type="scientific">Polyangium mundeleinium</name>
    <dbReference type="NCBI Taxonomy" id="2995306"/>
    <lineage>
        <taxon>Bacteria</taxon>
        <taxon>Pseudomonadati</taxon>
        <taxon>Myxococcota</taxon>
        <taxon>Polyangia</taxon>
        <taxon>Polyangiales</taxon>
        <taxon>Polyangiaceae</taxon>
        <taxon>Polyangium</taxon>
    </lineage>
</organism>
<evidence type="ECO:0000259" key="1">
    <source>
        <dbReference type="Pfam" id="PF13401"/>
    </source>
</evidence>
<evidence type="ECO:0000313" key="3">
    <source>
        <dbReference type="EMBL" id="MDC0743319.1"/>
    </source>
</evidence>
<protein>
    <submittedName>
        <fullName evidence="3">Tetratricopeptide repeat protein</fullName>
    </submittedName>
</protein>
<dbReference type="InterPro" id="IPR058852">
    <property type="entry name" value="HTH_77"/>
</dbReference>
<name>A0ABT5EPD6_9BACT</name>
<dbReference type="PANTHER" id="PTHR47691:SF3">
    <property type="entry name" value="HTH-TYPE TRANSCRIPTIONAL REGULATOR RV0890C-RELATED"/>
    <property type="match status" value="1"/>
</dbReference>
<dbReference type="PANTHER" id="PTHR47691">
    <property type="entry name" value="REGULATOR-RELATED"/>
    <property type="match status" value="1"/>
</dbReference>
<dbReference type="Pfam" id="PF25872">
    <property type="entry name" value="HTH_77"/>
    <property type="match status" value="1"/>
</dbReference>
<evidence type="ECO:0000313" key="4">
    <source>
        <dbReference type="Proteomes" id="UP001221411"/>
    </source>
</evidence>
<evidence type="ECO:0000259" key="2">
    <source>
        <dbReference type="Pfam" id="PF25872"/>
    </source>
</evidence>
<dbReference type="PRINTS" id="PR00364">
    <property type="entry name" value="DISEASERSIST"/>
</dbReference>
<comment type="caution">
    <text evidence="3">The sequence shown here is derived from an EMBL/GenBank/DDBJ whole genome shotgun (WGS) entry which is preliminary data.</text>
</comment>
<dbReference type="EMBL" id="JAQNDO010000001">
    <property type="protein sequence ID" value="MDC0743319.1"/>
    <property type="molecule type" value="Genomic_DNA"/>
</dbReference>
<proteinExistence type="predicted"/>
<keyword evidence="4" id="KW-1185">Reference proteome</keyword>
<dbReference type="Proteomes" id="UP001221411">
    <property type="component" value="Unassembled WGS sequence"/>
</dbReference>
<dbReference type="Pfam" id="PF13401">
    <property type="entry name" value="AAA_22"/>
    <property type="match status" value="1"/>
</dbReference>
<dbReference type="InterPro" id="IPR019734">
    <property type="entry name" value="TPR_rpt"/>
</dbReference>
<accession>A0ABT5EPD6</accession>
<reference evidence="3 4" key="1">
    <citation type="submission" date="2022-11" db="EMBL/GenBank/DDBJ databases">
        <title>Minimal conservation of predation-associated metabolite biosynthetic gene clusters underscores biosynthetic potential of Myxococcota including descriptions for ten novel species: Archangium lansinium sp. nov., Myxococcus landrumus sp. nov., Nannocystis bai.</title>
        <authorList>
            <person name="Ahearne A."/>
            <person name="Stevens C."/>
            <person name="Dowd S."/>
        </authorList>
    </citation>
    <scope>NUCLEOTIDE SEQUENCE [LARGE SCALE GENOMIC DNA]</scope>
    <source>
        <strain evidence="3 4">RJM3</strain>
    </source>
</reference>
<dbReference type="Gene3D" id="1.25.40.10">
    <property type="entry name" value="Tetratricopeptide repeat domain"/>
    <property type="match status" value="1"/>
</dbReference>
<dbReference type="InterPro" id="IPR049945">
    <property type="entry name" value="AAA_22"/>
</dbReference>
<feature type="domain" description="ORC1/DEAH AAA+ ATPase" evidence="1">
    <location>
        <begin position="41"/>
        <end position="141"/>
    </location>
</feature>
<dbReference type="Pfam" id="PF13424">
    <property type="entry name" value="TPR_12"/>
    <property type="match status" value="1"/>
</dbReference>
<dbReference type="RefSeq" id="WP_271918742.1">
    <property type="nucleotide sequence ID" value="NZ_JAQNDO010000001.1"/>
</dbReference>
<dbReference type="InterPro" id="IPR027417">
    <property type="entry name" value="P-loop_NTPase"/>
</dbReference>
<dbReference type="SUPFAM" id="SSF52540">
    <property type="entry name" value="P-loop containing nucleoside triphosphate hydrolases"/>
    <property type="match status" value="1"/>
</dbReference>
<sequence>MRNAPRSSPSPRTNVKARSTRFIGREPELAALHARLTTEVLVSVLGAPGVGKTRLAHEYALRRAEAYPGGAWSCDLTNASGVDGICGALGATLDVPLTAGHSAGMLAQLADAIAARGRVLVILDNFEHLVAHAQATLPALRERAPDARFLVTSRTRTDLEGEAILELGPLPLPQGSADVADSEAVRLFVDRAGLVAHGYTLTTDEAPRTAALVRELDGLPLALELAAARMRVFSTATLLDHLRRRFDVLVRGASSGGPRHGSLRDAIDASWRALDPWEQAVFAHCAVFRGSFDLYAAERVIDLGEGAPRVADVLQSLRDRSLLAREAPREGPDDARFTLYLSIRDYAWDRLRERGAEGAAVARHAAYYEEQASLWAAKADGPEGVEARRWLLAERENLLAVHRRAFERIGPPRAEDVRTAARVALALQPALTVHGPLRLAAALHDAVLSASGAAGLDTDLRARALAARAEVHRLMGDYPRALADAEEVSALSTHTRDPDALVRARFTRTLVHLFQGRLVEAHAALERARGLIQPDDRRLQGRALTVLGVIRVFEGAQDEARDSFLKALPLHREAGDIHFEGMAEGNLCVAQIHFGRLEEAREHGERAVALHRALGNRRNLANCFSSLASIADELGRSDEAEAYWEQSIRIAGEIGDRYTLGVVLGHQGSHLFMAQRVSEARESFKRALVSLRDQHSMEVAIHAWLGSVEATAGRLDAAREAFAEAERPSWARERPTNAAVIHYLRGHLDLALAREAEASGDLAGAELSVASAKRRLAAAPLTPPRLEATRARRSLEHALLSHGRAAEDAALLVHPEGEWFRLPSGRRVDCSRRRLLGRLLVALTEQRLERPGAPMSVKDLVAKGWPNERILSGAAVARLRVALSSLRKEGLGALLVNHPKGYLLDPNTPARFAAHGA</sequence>
<gene>
    <name evidence="3" type="ORF">POL67_18350</name>
</gene>
<feature type="domain" description="Winged helix-turn-helix" evidence="2">
    <location>
        <begin position="274"/>
        <end position="351"/>
    </location>
</feature>
<dbReference type="SMART" id="SM00028">
    <property type="entry name" value="TPR"/>
    <property type="match status" value="5"/>
</dbReference>
<dbReference type="SUPFAM" id="SSF48452">
    <property type="entry name" value="TPR-like"/>
    <property type="match status" value="2"/>
</dbReference>